<gene>
    <name evidence="2" type="ORF">CO137_00120</name>
</gene>
<reference evidence="3" key="1">
    <citation type="submission" date="2017-09" db="EMBL/GenBank/DDBJ databases">
        <title>Depth-based differentiation of microbial function through sediment-hosted aquifers and enrichment of novel symbionts in the deep terrestrial subsurface.</title>
        <authorList>
            <person name="Probst A.J."/>
            <person name="Ladd B."/>
            <person name="Jarett J.K."/>
            <person name="Geller-Mcgrath D.E."/>
            <person name="Sieber C.M.K."/>
            <person name="Emerson J.B."/>
            <person name="Anantharaman K."/>
            <person name="Thomas B.C."/>
            <person name="Malmstrom R."/>
            <person name="Stieglmeier M."/>
            <person name="Klingl A."/>
            <person name="Woyke T."/>
            <person name="Ryan C.M."/>
            <person name="Banfield J.F."/>
        </authorList>
    </citation>
    <scope>NUCLEOTIDE SEQUENCE [LARGE SCALE GENOMIC DNA]</scope>
</reference>
<feature type="transmembrane region" description="Helical" evidence="1">
    <location>
        <begin position="28"/>
        <end position="47"/>
    </location>
</feature>
<organism evidence="2 3">
    <name type="scientific">Candidatus Magasanikbacteria bacterium CG_4_9_14_3_um_filter_32_9</name>
    <dbReference type="NCBI Taxonomy" id="1974644"/>
    <lineage>
        <taxon>Bacteria</taxon>
        <taxon>Candidatus Magasanikiibacteriota</taxon>
    </lineage>
</organism>
<keyword evidence="1" id="KW-0812">Transmembrane</keyword>
<dbReference type="AlphaFoldDB" id="A0A2M7Z7T2"/>
<dbReference type="EMBL" id="PFVJ01000004">
    <property type="protein sequence ID" value="PJA90512.1"/>
    <property type="molecule type" value="Genomic_DNA"/>
</dbReference>
<keyword evidence="1" id="KW-1133">Transmembrane helix</keyword>
<dbReference type="Proteomes" id="UP000230843">
    <property type="component" value="Unassembled WGS sequence"/>
</dbReference>
<proteinExistence type="predicted"/>
<name>A0A2M7Z7T2_9BACT</name>
<evidence type="ECO:0000313" key="2">
    <source>
        <dbReference type="EMBL" id="PJA90512.1"/>
    </source>
</evidence>
<sequence length="216" mass="24837">MRQKLDNVEIKNPPIGGFNKKPSCIKRGCFGGCSLIILFIIAILVILKFTTTENPKELKALPEFFPAEIPIYDIDNLDTITLQSEHKKNKELELILMLPKIIVSPIVILKSENKENSWKTFIEFIKAPIIPQKENITLDWYNLSANPDFLQEYYTNEFKKNNFNILISKNTGNRRQFSFEKNGINGLFYITDSPKTEGTDFLSIYVTIVNKPNSIN</sequence>
<keyword evidence="1" id="KW-0472">Membrane</keyword>
<evidence type="ECO:0000313" key="3">
    <source>
        <dbReference type="Proteomes" id="UP000230843"/>
    </source>
</evidence>
<protein>
    <submittedName>
        <fullName evidence="2">Uncharacterized protein</fullName>
    </submittedName>
</protein>
<comment type="caution">
    <text evidence="2">The sequence shown here is derived from an EMBL/GenBank/DDBJ whole genome shotgun (WGS) entry which is preliminary data.</text>
</comment>
<evidence type="ECO:0000256" key="1">
    <source>
        <dbReference type="SAM" id="Phobius"/>
    </source>
</evidence>
<accession>A0A2M7Z7T2</accession>